<evidence type="ECO:0000259" key="12">
    <source>
        <dbReference type="Pfam" id="PF02768"/>
    </source>
</evidence>
<dbReference type="PANTHER" id="PTHR30478">
    <property type="entry name" value="DNA POLYMERASE III SUBUNIT BETA"/>
    <property type="match status" value="1"/>
</dbReference>
<dbReference type="CDD" id="cd00140">
    <property type="entry name" value="beta_clamp"/>
    <property type="match status" value="1"/>
</dbReference>
<evidence type="ECO:0000256" key="9">
    <source>
        <dbReference type="PIRNR" id="PIRNR000804"/>
    </source>
</evidence>
<evidence type="ECO:0000256" key="8">
    <source>
        <dbReference type="ARBA" id="ARBA00023125"/>
    </source>
</evidence>
<dbReference type="InterPro" id="IPR046938">
    <property type="entry name" value="DNA_clamp_sf"/>
</dbReference>
<keyword evidence="6 9" id="KW-0235">DNA replication</keyword>
<accession>A0A0V8M005</accession>
<dbReference type="Gene3D" id="3.10.150.10">
    <property type="entry name" value="DNA Polymerase III, subunit A, domain 2"/>
    <property type="match status" value="1"/>
</dbReference>
<dbReference type="NCBIfam" id="TIGR00663">
    <property type="entry name" value="dnan"/>
    <property type="match status" value="1"/>
</dbReference>
<dbReference type="PIRSF" id="PIRSF000804">
    <property type="entry name" value="DNA_pol_III_b"/>
    <property type="match status" value="1"/>
</dbReference>
<dbReference type="PANTHER" id="PTHR30478:SF0">
    <property type="entry name" value="BETA SLIDING CLAMP"/>
    <property type="match status" value="1"/>
</dbReference>
<dbReference type="GO" id="GO:0003887">
    <property type="term" value="F:DNA-directed DNA polymerase activity"/>
    <property type="evidence" value="ECO:0007669"/>
    <property type="project" value="UniProtKB-UniRule"/>
</dbReference>
<evidence type="ECO:0000313" key="13">
    <source>
        <dbReference type="EMBL" id="BAZ97641.1"/>
    </source>
</evidence>
<dbReference type="GO" id="GO:0006271">
    <property type="term" value="P:DNA strand elongation involved in DNA replication"/>
    <property type="evidence" value="ECO:0007669"/>
    <property type="project" value="TreeGrafter"/>
</dbReference>
<keyword evidence="3 9" id="KW-0963">Cytoplasm</keyword>
<dbReference type="GO" id="GO:0008408">
    <property type="term" value="F:3'-5' exonuclease activity"/>
    <property type="evidence" value="ECO:0007669"/>
    <property type="project" value="InterPro"/>
</dbReference>
<dbReference type="SUPFAM" id="SSF55979">
    <property type="entry name" value="DNA clamp"/>
    <property type="match status" value="3"/>
</dbReference>
<dbReference type="InterPro" id="IPR001001">
    <property type="entry name" value="DNA_polIII_beta"/>
</dbReference>
<dbReference type="Pfam" id="PF00712">
    <property type="entry name" value="DNA_pol3_beta"/>
    <property type="match status" value="1"/>
</dbReference>
<dbReference type="Pfam" id="PF02767">
    <property type="entry name" value="DNA_pol3_beta_2"/>
    <property type="match status" value="1"/>
</dbReference>
<organism evidence="14 15">
    <name type="scientific">Dehalococcoides mccartyi</name>
    <dbReference type="NCBI Taxonomy" id="61435"/>
    <lineage>
        <taxon>Bacteria</taxon>
        <taxon>Bacillati</taxon>
        <taxon>Chloroflexota</taxon>
        <taxon>Dehalococcoidia</taxon>
        <taxon>Dehalococcoidales</taxon>
        <taxon>Dehalococcoidaceae</taxon>
        <taxon>Dehalococcoides</taxon>
    </lineage>
</organism>
<dbReference type="SMART" id="SM00480">
    <property type="entry name" value="POL3Bc"/>
    <property type="match status" value="1"/>
</dbReference>
<protein>
    <recommendedName>
        <fullName evidence="9">Beta sliding clamp</fullName>
    </recommendedName>
</protein>
<comment type="function">
    <text evidence="9">Confers DNA tethering and processivity to DNA polymerases and other proteins. Acts as a clamp, forming a ring around DNA (a reaction catalyzed by the clamp-loading complex) which diffuses in an ATP-independent manner freely and bidirectionally along dsDNA. Initially characterized for its ability to contact the catalytic subunit of DNA polymerase III (Pol III), a complex, multichain enzyme responsible for most of the replicative synthesis in bacteria; Pol III exhibits 3'-5' exonuclease proofreading activity. The beta chain is required for initiation of replication as well as for processivity of DNA replication.</text>
</comment>
<evidence type="ECO:0000259" key="10">
    <source>
        <dbReference type="Pfam" id="PF00712"/>
    </source>
</evidence>
<evidence type="ECO:0000256" key="6">
    <source>
        <dbReference type="ARBA" id="ARBA00022705"/>
    </source>
</evidence>
<dbReference type="GO" id="GO:0009360">
    <property type="term" value="C:DNA polymerase III complex"/>
    <property type="evidence" value="ECO:0007669"/>
    <property type="project" value="InterPro"/>
</dbReference>
<dbReference type="EMBL" id="AP017649">
    <property type="protein sequence ID" value="BAZ97641.1"/>
    <property type="molecule type" value="Genomic_DNA"/>
</dbReference>
<evidence type="ECO:0000256" key="4">
    <source>
        <dbReference type="ARBA" id="ARBA00022679"/>
    </source>
</evidence>
<evidence type="ECO:0000259" key="11">
    <source>
        <dbReference type="Pfam" id="PF02767"/>
    </source>
</evidence>
<dbReference type="Gene3D" id="3.70.10.10">
    <property type="match status" value="1"/>
</dbReference>
<name>A0A0V8M005_9CHLR</name>
<evidence type="ECO:0000313" key="15">
    <source>
        <dbReference type="Proteomes" id="UP000053577"/>
    </source>
</evidence>
<comment type="subcellular location">
    <subcellularLocation>
        <location evidence="1 9">Cytoplasm</location>
    </subcellularLocation>
</comment>
<dbReference type="GeneID" id="3229498"/>
<evidence type="ECO:0000313" key="14">
    <source>
        <dbReference type="EMBL" id="KSV17101.1"/>
    </source>
</evidence>
<dbReference type="OrthoDB" id="8421503at2"/>
<dbReference type="InterPro" id="IPR022634">
    <property type="entry name" value="DNA_polIII_beta_N"/>
</dbReference>
<feature type="domain" description="DNA polymerase III beta sliding clamp N-terminal" evidence="10">
    <location>
        <begin position="1"/>
        <end position="119"/>
    </location>
</feature>
<dbReference type="Proteomes" id="UP000053577">
    <property type="component" value="Unassembled WGS sequence"/>
</dbReference>
<dbReference type="InterPro" id="IPR022637">
    <property type="entry name" value="DNA_polIII_beta_cen"/>
</dbReference>
<reference evidence="14 15" key="1">
    <citation type="journal article" date="2015" name="Sci. Rep.">
        <title>A comparative genomics and reductive dehalogenase gene transcription study of two chloroethene-respiring bacteria, Dehalococcoides mccartyi strains MB and 11a.</title>
        <authorList>
            <person name="Low A."/>
            <person name="Shen Z."/>
            <person name="Cheng D."/>
            <person name="Rogers M.J."/>
            <person name="Lee P.K."/>
            <person name="He J."/>
        </authorList>
    </citation>
    <scope>NUCLEOTIDE SEQUENCE [LARGE SCALE GENOMIC DNA]</scope>
    <source>
        <strain evidence="14 15">MB</strain>
    </source>
</reference>
<dbReference type="GO" id="GO:0003677">
    <property type="term" value="F:DNA binding"/>
    <property type="evidence" value="ECO:0007669"/>
    <property type="project" value="UniProtKB-UniRule"/>
</dbReference>
<dbReference type="InterPro" id="IPR022635">
    <property type="entry name" value="DNA_polIII_beta_C"/>
</dbReference>
<evidence type="ECO:0000256" key="5">
    <source>
        <dbReference type="ARBA" id="ARBA00022695"/>
    </source>
</evidence>
<dbReference type="eggNOG" id="COG0592">
    <property type="taxonomic scope" value="Bacteria"/>
</dbReference>
<dbReference type="AlphaFoldDB" id="A0A0V8M005"/>
<evidence type="ECO:0000256" key="1">
    <source>
        <dbReference type="ARBA" id="ARBA00004496"/>
    </source>
</evidence>
<comment type="similarity">
    <text evidence="2 9">Belongs to the beta sliding clamp family.</text>
</comment>
<dbReference type="Proteomes" id="UP000218257">
    <property type="component" value="Chromosome"/>
</dbReference>
<dbReference type="Pfam" id="PF02768">
    <property type="entry name" value="DNA_pol3_beta_3"/>
    <property type="match status" value="1"/>
</dbReference>
<keyword evidence="4 9" id="KW-0808">Transferase</keyword>
<dbReference type="EMBL" id="JGYD01000025">
    <property type="protein sequence ID" value="KSV17101.1"/>
    <property type="molecule type" value="Genomic_DNA"/>
</dbReference>
<gene>
    <name evidence="14" type="ORF">DA01_06635</name>
    <name evidence="13" type="ORF">DEHALATV1_1013</name>
</gene>
<reference evidence="13 16" key="2">
    <citation type="journal article" date="2017" name="Sci. Rep.">
        <title>Isolation and genomic characterization of a Dehalococcoides strain suggests genomic rearrangement during culture.</title>
        <authorList>
            <person name="Yohda M."/>
            <person name="Ikegami K."/>
            <person name="Aita Y."/>
            <person name="Kitajima M."/>
            <person name="Takechi A."/>
            <person name="Iwamoto M."/>
            <person name="Fukuda T."/>
            <person name="Tamura N."/>
            <person name="Shibasaki J."/>
            <person name="Koike S."/>
            <person name="Komatsu D."/>
            <person name="Miyagi S."/>
            <person name="Nishimura M."/>
            <person name="Uchino Y."/>
            <person name="Shiroma A."/>
            <person name="Shimoji M."/>
            <person name="Tamotsu H."/>
            <person name="Ashimine N."/>
            <person name="Shinzato M."/>
            <person name="Ohki S."/>
            <person name="Nakano K."/>
            <person name="Teruya K."/>
            <person name="Satou K."/>
            <person name="Hirano T."/>
            <person name="Yagi O."/>
        </authorList>
    </citation>
    <scope>NUCLEOTIDE SEQUENCE [LARGE SCALE GENOMIC DNA]</scope>
    <source>
        <strain evidence="13 16">UCH-ATV1</strain>
    </source>
</reference>
<proteinExistence type="inferred from homology"/>
<evidence type="ECO:0000256" key="2">
    <source>
        <dbReference type="ARBA" id="ARBA00010752"/>
    </source>
</evidence>
<feature type="domain" description="DNA polymerase III beta sliding clamp C-terminal" evidence="12">
    <location>
        <begin position="250"/>
        <end position="374"/>
    </location>
</feature>
<dbReference type="PATRIC" id="fig|61435.5.peg.1306"/>
<evidence type="ECO:0000313" key="16">
    <source>
        <dbReference type="Proteomes" id="UP000218257"/>
    </source>
</evidence>
<comment type="subunit">
    <text evidence="9">Forms a ring-shaped head-to-tail homodimer around DNA.</text>
</comment>
<sequence>MKLTCLQENLNKGLNIVGKAAAGRTTLPITNNVLISTDDGRLKLAATNLEMAISCWIGAKIEEEGSTTVPAKLLTEFVSSLPNDKIELNLNAKSKALNIKCARFEARITGVDAKDFPPVPKVENGISTKINVEAFRQAVSEVVFASATDESRPVLTGVNAEFEGSTLTLAAADGFRLAVYKLPLLEAVKTATKVIIPARTLGELSRLASMDEEEALMINVDTAKSQILFRLKNIELVSQLVQGNFPQYNQIIPQSFTTKVVVDANQFLMATRTATIFARDGGGIVRLMMNPGGNNTPGKLTISARSEEVGDNTGELDAVVQGEEAKIAFNGKYLLDVLGVLKAQQVSLEVTSPSSPGVIKPVGADNYIHVIMPMFVQW</sequence>
<feature type="domain" description="DNA polymerase III beta sliding clamp central" evidence="11">
    <location>
        <begin position="130"/>
        <end position="247"/>
    </location>
</feature>
<keyword evidence="5 9" id="KW-0548">Nucleotidyltransferase</keyword>
<dbReference type="GO" id="GO:0005737">
    <property type="term" value="C:cytoplasm"/>
    <property type="evidence" value="ECO:0007669"/>
    <property type="project" value="UniProtKB-SubCell"/>
</dbReference>
<keyword evidence="8" id="KW-0238">DNA-binding</keyword>
<evidence type="ECO:0000256" key="3">
    <source>
        <dbReference type="ARBA" id="ARBA00022490"/>
    </source>
</evidence>
<keyword evidence="7 9" id="KW-0239">DNA-directed DNA polymerase</keyword>
<evidence type="ECO:0000256" key="7">
    <source>
        <dbReference type="ARBA" id="ARBA00022932"/>
    </source>
</evidence>
<dbReference type="RefSeq" id="WP_010936917.1">
    <property type="nucleotide sequence ID" value="NZ_AP017649.1"/>
</dbReference>